<evidence type="ECO:0000256" key="1">
    <source>
        <dbReference type="ARBA" id="ARBA00005594"/>
    </source>
</evidence>
<dbReference type="EMBL" id="UYRU01073367">
    <property type="protein sequence ID" value="VDN23347.1"/>
    <property type="molecule type" value="Genomic_DNA"/>
</dbReference>
<keyword evidence="13" id="KW-1185">Reference proteome</keyword>
<dbReference type="InterPro" id="IPR035684">
    <property type="entry name" value="ArgRS_core"/>
</dbReference>
<dbReference type="GO" id="GO:0006420">
    <property type="term" value="P:arginyl-tRNA aminoacylation"/>
    <property type="evidence" value="ECO:0007669"/>
    <property type="project" value="InterPro"/>
</dbReference>
<evidence type="ECO:0000259" key="11">
    <source>
        <dbReference type="SMART" id="SM01016"/>
    </source>
</evidence>
<dbReference type="GO" id="GO:0005737">
    <property type="term" value="C:cytoplasm"/>
    <property type="evidence" value="ECO:0007669"/>
    <property type="project" value="InterPro"/>
</dbReference>
<evidence type="ECO:0000256" key="10">
    <source>
        <dbReference type="RuleBase" id="RU363038"/>
    </source>
</evidence>
<dbReference type="InterPro" id="IPR001278">
    <property type="entry name" value="Arg-tRNA-ligase"/>
</dbReference>
<keyword evidence="7 10" id="KW-0030">Aminoacyl-tRNA synthetase</keyword>
<dbReference type="InterPro" id="IPR001412">
    <property type="entry name" value="aa-tRNA-synth_I_CS"/>
</dbReference>
<sequence>MPAVSQTLDINSPDLQSLPKYARLCEMMTEYENTICHNEQAIENIRQSFACHQICILDALSTVFDSAIKTAFSAVEKFDVIITPSTSPKFGDYQCNSAFTLAKKLSSLGPKQSPKEVSEKICECLYKGPLIEKAEVTASGFINIYISKEIVADEISKLVRLGFTLPPPSRKLKIIVDMSSPNIAKEMHVGHLR</sequence>
<keyword evidence="4 10" id="KW-0547">Nucleotide-binding</keyword>
<dbReference type="Proteomes" id="UP000281553">
    <property type="component" value="Unassembled WGS sequence"/>
</dbReference>
<comment type="catalytic activity">
    <reaction evidence="9">
        <text>tRNA(Arg) + L-arginine + ATP = L-arginyl-tRNA(Arg) + AMP + diphosphate</text>
        <dbReference type="Rhea" id="RHEA:20301"/>
        <dbReference type="Rhea" id="RHEA-COMP:9658"/>
        <dbReference type="Rhea" id="RHEA-COMP:9673"/>
        <dbReference type="ChEBI" id="CHEBI:30616"/>
        <dbReference type="ChEBI" id="CHEBI:32682"/>
        <dbReference type="ChEBI" id="CHEBI:33019"/>
        <dbReference type="ChEBI" id="CHEBI:78442"/>
        <dbReference type="ChEBI" id="CHEBI:78513"/>
        <dbReference type="ChEBI" id="CHEBI:456215"/>
        <dbReference type="EC" id="6.1.1.19"/>
    </reaction>
</comment>
<evidence type="ECO:0000256" key="9">
    <source>
        <dbReference type="ARBA" id="ARBA00049339"/>
    </source>
</evidence>
<accession>A0A3P7MIZ1</accession>
<keyword evidence="3 10" id="KW-0436">Ligase</keyword>
<organism evidence="12 13">
    <name type="scientific">Dibothriocephalus latus</name>
    <name type="common">Fish tapeworm</name>
    <name type="synonym">Diphyllobothrium latum</name>
    <dbReference type="NCBI Taxonomy" id="60516"/>
    <lineage>
        <taxon>Eukaryota</taxon>
        <taxon>Metazoa</taxon>
        <taxon>Spiralia</taxon>
        <taxon>Lophotrochozoa</taxon>
        <taxon>Platyhelminthes</taxon>
        <taxon>Cestoda</taxon>
        <taxon>Eucestoda</taxon>
        <taxon>Diphyllobothriidea</taxon>
        <taxon>Diphyllobothriidae</taxon>
        <taxon>Dibothriocephalus</taxon>
    </lineage>
</organism>
<protein>
    <recommendedName>
        <fullName evidence="2">arginine--tRNA ligase</fullName>
        <ecNumber evidence="2">6.1.1.19</ecNumber>
    </recommendedName>
    <alternativeName>
        <fullName evidence="8">Arginyl-tRNA synthetase</fullName>
    </alternativeName>
</protein>
<dbReference type="PRINTS" id="PR01038">
    <property type="entry name" value="TRNASYNTHARG"/>
</dbReference>
<name>A0A3P7MIZ1_DIBLA</name>
<keyword evidence="6 10" id="KW-0648">Protein biosynthesis</keyword>
<evidence type="ECO:0000256" key="2">
    <source>
        <dbReference type="ARBA" id="ARBA00012837"/>
    </source>
</evidence>
<dbReference type="GO" id="GO:0005524">
    <property type="term" value="F:ATP binding"/>
    <property type="evidence" value="ECO:0007669"/>
    <property type="project" value="UniProtKB-KW"/>
</dbReference>
<evidence type="ECO:0000256" key="3">
    <source>
        <dbReference type="ARBA" id="ARBA00022598"/>
    </source>
</evidence>
<dbReference type="Gene3D" id="3.30.1360.70">
    <property type="entry name" value="Arginyl tRNA synthetase N-terminal domain"/>
    <property type="match status" value="1"/>
</dbReference>
<dbReference type="PANTHER" id="PTHR11956:SF5">
    <property type="entry name" value="ARGININE--TRNA LIGASE, CYTOPLASMIC"/>
    <property type="match status" value="1"/>
</dbReference>
<evidence type="ECO:0000256" key="8">
    <source>
        <dbReference type="ARBA" id="ARBA00033033"/>
    </source>
</evidence>
<comment type="similarity">
    <text evidence="1 10">Belongs to the class-I aminoacyl-tRNA synthetase family.</text>
</comment>
<keyword evidence="5 10" id="KW-0067">ATP-binding</keyword>
<feature type="domain" description="Arginyl tRNA synthetase N-terminal" evidence="11">
    <location>
        <begin position="58"/>
        <end position="146"/>
    </location>
</feature>
<proteinExistence type="inferred from homology"/>
<evidence type="ECO:0000256" key="6">
    <source>
        <dbReference type="ARBA" id="ARBA00022917"/>
    </source>
</evidence>
<evidence type="ECO:0000256" key="5">
    <source>
        <dbReference type="ARBA" id="ARBA00022840"/>
    </source>
</evidence>
<evidence type="ECO:0000313" key="12">
    <source>
        <dbReference type="EMBL" id="VDN23347.1"/>
    </source>
</evidence>
<dbReference type="EC" id="6.1.1.19" evidence="2"/>
<gene>
    <name evidence="12" type="ORF">DILT_LOCUS14239</name>
</gene>
<dbReference type="Gene3D" id="3.40.50.620">
    <property type="entry name" value="HUPs"/>
    <property type="match status" value="1"/>
</dbReference>
<reference evidence="12 13" key="1">
    <citation type="submission" date="2018-11" db="EMBL/GenBank/DDBJ databases">
        <authorList>
            <consortium name="Pathogen Informatics"/>
        </authorList>
    </citation>
    <scope>NUCLEOTIDE SEQUENCE [LARGE SCALE GENOMIC DNA]</scope>
</reference>
<evidence type="ECO:0000313" key="13">
    <source>
        <dbReference type="Proteomes" id="UP000281553"/>
    </source>
</evidence>
<dbReference type="PANTHER" id="PTHR11956">
    <property type="entry name" value="ARGINYL-TRNA SYNTHETASE"/>
    <property type="match status" value="1"/>
</dbReference>
<dbReference type="Pfam" id="PF00750">
    <property type="entry name" value="tRNA-synt_1d"/>
    <property type="match status" value="1"/>
</dbReference>
<dbReference type="SMART" id="SM01016">
    <property type="entry name" value="Arg_tRNA_synt_N"/>
    <property type="match status" value="1"/>
</dbReference>
<dbReference type="InterPro" id="IPR014729">
    <property type="entry name" value="Rossmann-like_a/b/a_fold"/>
</dbReference>
<dbReference type="SUPFAM" id="SSF55190">
    <property type="entry name" value="Arginyl-tRNA synthetase (ArgRS), N-terminal 'additional' domain"/>
    <property type="match status" value="1"/>
</dbReference>
<dbReference type="PROSITE" id="PS00178">
    <property type="entry name" value="AA_TRNA_LIGASE_I"/>
    <property type="match status" value="1"/>
</dbReference>
<dbReference type="InterPro" id="IPR005148">
    <property type="entry name" value="Arg-tRNA-synth_N"/>
</dbReference>
<evidence type="ECO:0000256" key="4">
    <source>
        <dbReference type="ARBA" id="ARBA00022741"/>
    </source>
</evidence>
<dbReference type="FunFam" id="3.30.1360.70:FF:000002">
    <property type="entry name" value="arginine--tRNA ligase, cytoplasmic"/>
    <property type="match status" value="1"/>
</dbReference>
<dbReference type="InterPro" id="IPR036695">
    <property type="entry name" value="Arg-tRNA-synth_N_sf"/>
</dbReference>
<dbReference type="Pfam" id="PF03485">
    <property type="entry name" value="Arg_tRNA_synt_N"/>
    <property type="match status" value="1"/>
</dbReference>
<dbReference type="AlphaFoldDB" id="A0A3P7MIZ1"/>
<dbReference type="SUPFAM" id="SSF52374">
    <property type="entry name" value="Nucleotidylyl transferase"/>
    <property type="match status" value="1"/>
</dbReference>
<evidence type="ECO:0000256" key="7">
    <source>
        <dbReference type="ARBA" id="ARBA00023146"/>
    </source>
</evidence>
<dbReference type="OrthoDB" id="68056at2759"/>
<dbReference type="GO" id="GO:0004814">
    <property type="term" value="F:arginine-tRNA ligase activity"/>
    <property type="evidence" value="ECO:0007669"/>
    <property type="project" value="UniProtKB-EC"/>
</dbReference>